<dbReference type="EMBL" id="JABKKF010000002">
    <property type="protein sequence ID" value="NPD91160.1"/>
    <property type="molecule type" value="Genomic_DNA"/>
</dbReference>
<dbReference type="InterPro" id="IPR036206">
    <property type="entry name" value="ThiamineP_synth_sf"/>
</dbReference>
<comment type="caution">
    <text evidence="1">The sequence shown here is derived from an EMBL/GenBank/DDBJ whole genome shotgun (WGS) entry which is preliminary data.</text>
</comment>
<dbReference type="Proteomes" id="UP000714420">
    <property type="component" value="Unassembled WGS sequence"/>
</dbReference>
<sequence length="202" mass="23137">MKLIIMTKPTFFVEEDKILTSLFEEGMESLHLYKPGAAPIYSERLLTLLSDDYAGKITVHEHFYLKEEYKLRGIHIDDSFSPAPDGFKGRLSRTCQSIDDLSVARKDSDYILLKYVFDSLSDDNNKSTLSFEQLKEASQKGLINRRVYAMGGMNLDNIRIAKDLGFGGVVICGDLWNRFDIHQQLDYKELISHFDKLRKAIG</sequence>
<protein>
    <submittedName>
        <fullName evidence="1">Thiamine phosphate synthase</fullName>
    </submittedName>
</protein>
<evidence type="ECO:0000313" key="2">
    <source>
        <dbReference type="Proteomes" id="UP000714420"/>
    </source>
</evidence>
<organism evidence="1 2">
    <name type="scientific">Xylanibacter muris</name>
    <dbReference type="NCBI Taxonomy" id="2736290"/>
    <lineage>
        <taxon>Bacteria</taxon>
        <taxon>Pseudomonadati</taxon>
        <taxon>Bacteroidota</taxon>
        <taxon>Bacteroidia</taxon>
        <taxon>Bacteroidales</taxon>
        <taxon>Prevotellaceae</taxon>
        <taxon>Xylanibacter</taxon>
    </lineage>
</organism>
<dbReference type="SUPFAM" id="SSF51391">
    <property type="entry name" value="Thiamin phosphate synthase"/>
    <property type="match status" value="1"/>
</dbReference>
<dbReference type="InterPro" id="IPR022998">
    <property type="entry name" value="ThiamineP_synth_TenI"/>
</dbReference>
<dbReference type="RefSeq" id="WP_172273152.1">
    <property type="nucleotide sequence ID" value="NZ_CASGMU010000027.1"/>
</dbReference>
<accession>A0ABX2AJF6</accession>
<name>A0ABX2AJF6_9BACT</name>
<gene>
    <name evidence="1" type="ORF">HPS56_02110</name>
</gene>
<keyword evidence="2" id="KW-1185">Reference proteome</keyword>
<reference evidence="1 2" key="1">
    <citation type="submission" date="2020-05" db="EMBL/GenBank/DDBJ databases">
        <title>Distinct polysaccharide utilization as determinants for interspecies competition between intestinal Prevotella spp.</title>
        <authorList>
            <person name="Galvez E.J.C."/>
            <person name="Iljazovic A."/>
            <person name="Strowig T."/>
        </authorList>
    </citation>
    <scope>NUCLEOTIDE SEQUENCE [LARGE SCALE GENOMIC DNA]</scope>
    <source>
        <strain evidence="1 2">PMUR</strain>
    </source>
</reference>
<proteinExistence type="predicted"/>
<dbReference type="InterPro" id="IPR013785">
    <property type="entry name" value="Aldolase_TIM"/>
</dbReference>
<evidence type="ECO:0000313" key="1">
    <source>
        <dbReference type="EMBL" id="NPD91160.1"/>
    </source>
</evidence>
<dbReference type="CDD" id="cd00564">
    <property type="entry name" value="TMP_TenI"/>
    <property type="match status" value="1"/>
</dbReference>
<dbReference type="Gene3D" id="3.20.20.70">
    <property type="entry name" value="Aldolase class I"/>
    <property type="match status" value="1"/>
</dbReference>